<comment type="pathway">
    <text evidence="1">Carbohydrate metabolism; tricarboxylic acid cycle.</text>
</comment>
<dbReference type="InterPro" id="IPR016143">
    <property type="entry name" value="Citrate_synth-like_sm_a-sub"/>
</dbReference>
<dbReference type="PANTHER" id="PTHR11739">
    <property type="entry name" value="CITRATE SYNTHASE"/>
    <property type="match status" value="1"/>
</dbReference>
<feature type="active site" evidence="7">
    <location>
        <position position="317"/>
    </location>
</feature>
<comment type="caution">
    <text evidence="9">The sequence shown here is derived from an EMBL/GenBank/DDBJ whole genome shotgun (WGS) entry which is preliminary data.</text>
</comment>
<dbReference type="Gene3D" id="1.10.230.10">
    <property type="entry name" value="Cytochrome P450-Terp, domain 2"/>
    <property type="match status" value="1"/>
</dbReference>
<evidence type="ECO:0000313" key="9">
    <source>
        <dbReference type="EMBL" id="TQS84400.1"/>
    </source>
</evidence>
<reference evidence="9" key="1">
    <citation type="submission" date="2016-03" db="EMBL/GenBank/DDBJ databases">
        <authorList>
            <person name="Borrel G."/>
            <person name="Mccann A."/>
            <person name="O'Toole P.W."/>
        </authorList>
    </citation>
    <scope>NUCLEOTIDE SEQUENCE</scope>
    <source>
        <strain evidence="9">183</strain>
    </source>
</reference>
<dbReference type="UniPathway" id="UPA00223"/>
<dbReference type="AlphaFoldDB" id="A0A8J8TE84"/>
<dbReference type="Pfam" id="PF00285">
    <property type="entry name" value="Citrate_synt"/>
    <property type="match status" value="1"/>
</dbReference>
<dbReference type="NCBIfam" id="TIGR01800">
    <property type="entry name" value="cit_synth_II"/>
    <property type="match status" value="1"/>
</dbReference>
<protein>
    <recommendedName>
        <fullName evidence="6 8">Citrate synthase</fullName>
        <ecNumber evidence="6">2.3.3.16</ecNumber>
    </recommendedName>
</protein>
<dbReference type="OMA" id="VLEWLFK"/>
<evidence type="ECO:0000256" key="4">
    <source>
        <dbReference type="ARBA" id="ARBA00022679"/>
    </source>
</evidence>
<dbReference type="RefSeq" id="WP_020449666.1">
    <property type="nucleotide sequence ID" value="NZ_CAYAYA010000049.1"/>
</dbReference>
<evidence type="ECO:0000256" key="2">
    <source>
        <dbReference type="ARBA" id="ARBA00010566"/>
    </source>
</evidence>
<dbReference type="InterPro" id="IPR016142">
    <property type="entry name" value="Citrate_synth-like_lrg_a-sub"/>
</dbReference>
<accession>A0A8J8TE84</accession>
<evidence type="ECO:0000256" key="5">
    <source>
        <dbReference type="ARBA" id="ARBA00049288"/>
    </source>
</evidence>
<dbReference type="GeneID" id="41324212"/>
<evidence type="ECO:0000256" key="3">
    <source>
        <dbReference type="ARBA" id="ARBA00022532"/>
    </source>
</evidence>
<dbReference type="PANTHER" id="PTHR11739:SF4">
    <property type="entry name" value="CITRATE SYNTHASE, PEROXISOMAL"/>
    <property type="match status" value="1"/>
</dbReference>
<comment type="catalytic activity">
    <reaction evidence="5 6">
        <text>oxaloacetate + acetyl-CoA + H2O = citrate + CoA + H(+)</text>
        <dbReference type="Rhea" id="RHEA:16845"/>
        <dbReference type="ChEBI" id="CHEBI:15377"/>
        <dbReference type="ChEBI" id="CHEBI:15378"/>
        <dbReference type="ChEBI" id="CHEBI:16452"/>
        <dbReference type="ChEBI" id="CHEBI:16947"/>
        <dbReference type="ChEBI" id="CHEBI:57287"/>
        <dbReference type="ChEBI" id="CHEBI:57288"/>
        <dbReference type="EC" id="2.3.3.16"/>
    </reaction>
</comment>
<comment type="similarity">
    <text evidence="2 6 8">Belongs to the citrate synthase family.</text>
</comment>
<dbReference type="PRINTS" id="PR00143">
    <property type="entry name" value="CITRTSNTHASE"/>
</dbReference>
<organism evidence="9 10">
    <name type="scientific">Candidatus Methanomassiliicoccus intestinalis</name>
    <dbReference type="NCBI Taxonomy" id="1406512"/>
    <lineage>
        <taxon>Archaea</taxon>
        <taxon>Methanobacteriati</taxon>
        <taxon>Thermoplasmatota</taxon>
        <taxon>Thermoplasmata</taxon>
        <taxon>Methanomassiliicoccales</taxon>
        <taxon>Methanomassiliicoccaceae</taxon>
        <taxon>Methanomassiliicoccus</taxon>
    </lineage>
</organism>
<sequence>MTLFVEDTGLRGVKAATTKISKVDGQNGILLYRGYRIEELARKSTFEETAYLLLYGYLPNKEQLEEFSEAVREYRKLPDDLGSSLKSLSPATDPMCVLQSSIPALSAHAPASGETKECNMKKAIHIISSMPAIIAGWKRIKCGEEPLKPKEELSTAANFLYMFNGEVPDDNLARFMDIAMILHADHTFNASTFAARVVASTGANMYAALSAGVGALSGPLHGGANAQVMRNLIDMNDPDKVEEWVTKQFERGKRVAGIGHAVYRTTDPRATILQEMAYDLLKDHPEFQWYEMTEKMAEVTQKLFYEKKGKAIYPNVDLYSASIYHAMGIHHDFFPPVFAMARAAGWTAHVIEEKFPDPPVKPVLYRPSSIYVGEEIREYTDISKR</sequence>
<dbReference type="EC" id="2.3.3.16" evidence="6"/>
<dbReference type="GO" id="GO:0036440">
    <property type="term" value="F:citrate synthase activity"/>
    <property type="evidence" value="ECO:0007669"/>
    <property type="project" value="UniProtKB-EC"/>
</dbReference>
<dbReference type="Proteomes" id="UP000752814">
    <property type="component" value="Unassembled WGS sequence"/>
</dbReference>
<dbReference type="Gene3D" id="1.10.580.10">
    <property type="entry name" value="Citrate Synthase, domain 1"/>
    <property type="match status" value="1"/>
</dbReference>
<dbReference type="SUPFAM" id="SSF48256">
    <property type="entry name" value="Citrate synthase"/>
    <property type="match status" value="1"/>
</dbReference>
<evidence type="ECO:0000256" key="7">
    <source>
        <dbReference type="PIRSR" id="PIRSR001369-1"/>
    </source>
</evidence>
<dbReference type="GO" id="GO:0005975">
    <property type="term" value="P:carbohydrate metabolic process"/>
    <property type="evidence" value="ECO:0007669"/>
    <property type="project" value="TreeGrafter"/>
</dbReference>
<keyword evidence="4 6" id="KW-0808">Transferase</keyword>
<evidence type="ECO:0000256" key="6">
    <source>
        <dbReference type="PIRNR" id="PIRNR001369"/>
    </source>
</evidence>
<keyword evidence="3" id="KW-0816">Tricarboxylic acid cycle</keyword>
<dbReference type="InterPro" id="IPR011278">
    <property type="entry name" value="2-MeCitrate/Citrate_synth_II"/>
</dbReference>
<name>A0A8J8TE84_9ARCH</name>
<evidence type="ECO:0000313" key="10">
    <source>
        <dbReference type="Proteomes" id="UP000752814"/>
    </source>
</evidence>
<dbReference type="EMBL" id="LVVT01000002">
    <property type="protein sequence ID" value="TQS84400.1"/>
    <property type="molecule type" value="Genomic_DNA"/>
</dbReference>
<evidence type="ECO:0000256" key="1">
    <source>
        <dbReference type="ARBA" id="ARBA00005163"/>
    </source>
</evidence>
<dbReference type="InterPro" id="IPR024176">
    <property type="entry name" value="Citrate_synthase_bac-typ"/>
</dbReference>
<proteinExistence type="inferred from homology"/>
<dbReference type="InterPro" id="IPR036969">
    <property type="entry name" value="Citrate_synthase_sf"/>
</dbReference>
<dbReference type="PIRSF" id="PIRSF001369">
    <property type="entry name" value="Citrate_synth"/>
    <property type="match status" value="1"/>
</dbReference>
<feature type="active site" evidence="7">
    <location>
        <position position="260"/>
    </location>
</feature>
<dbReference type="InterPro" id="IPR002020">
    <property type="entry name" value="Citrate_synthase"/>
</dbReference>
<evidence type="ECO:0000256" key="8">
    <source>
        <dbReference type="RuleBase" id="RU000441"/>
    </source>
</evidence>
<gene>
    <name evidence="9" type="ORF">A3207_06100</name>
</gene>
<dbReference type="GO" id="GO:0005737">
    <property type="term" value="C:cytoplasm"/>
    <property type="evidence" value="ECO:0007669"/>
    <property type="project" value="InterPro"/>
</dbReference>
<dbReference type="GO" id="GO:0006099">
    <property type="term" value="P:tricarboxylic acid cycle"/>
    <property type="evidence" value="ECO:0007669"/>
    <property type="project" value="UniProtKB-UniPathway"/>
</dbReference>